<dbReference type="GeneID" id="129331849"/>
<name>A0AA97JJ62_EUBMA</name>
<protein>
    <submittedName>
        <fullName evidence="3">Coiled-coil domain-containing protein 195</fullName>
    </submittedName>
</protein>
<accession>A0AA97JJ62</accession>
<dbReference type="RefSeq" id="XP_054838416.1">
    <property type="nucleotide sequence ID" value="XM_054982441.1"/>
</dbReference>
<evidence type="ECO:0000313" key="2">
    <source>
        <dbReference type="Proteomes" id="UP001190640"/>
    </source>
</evidence>
<feature type="region of interest" description="Disordered" evidence="1">
    <location>
        <begin position="30"/>
        <end position="54"/>
    </location>
</feature>
<feature type="compositionally biased region" description="Basic and acidic residues" evidence="1">
    <location>
        <begin position="38"/>
        <end position="54"/>
    </location>
</feature>
<gene>
    <name evidence="3" type="primary">CCDC195</name>
</gene>
<keyword evidence="2" id="KW-1185">Reference proteome</keyword>
<dbReference type="Proteomes" id="UP001190640">
    <property type="component" value="Chromosome 6"/>
</dbReference>
<sequence length="216" mass="24046">MEGTKQLMQVIHEMRSEIIKLERENRALRGELQFDGSKGAKQEEGTGEDAGKEEAWNLTDSAGEAAVALRRNVSAGSALMLQEQKGNIMTVRRYSISSSVHSLPGNKHHKTDKRNPFKGALEVKGIIKQSAFPTDIQLTNKEEKGFAKIPSDCLSSSSSNKRRSFQDHVYKCRGKVKAVSFLLPVDMSPYSENQGSFTCQQNQNTKQLSPIIEKDM</sequence>
<evidence type="ECO:0000313" key="3">
    <source>
        <dbReference type="RefSeq" id="XP_054838416.1"/>
    </source>
</evidence>
<organism evidence="2 3">
    <name type="scientific">Eublepharis macularius</name>
    <name type="common">Leopard gecko</name>
    <name type="synonym">Cyrtodactylus macularius</name>
    <dbReference type="NCBI Taxonomy" id="481883"/>
    <lineage>
        <taxon>Eukaryota</taxon>
        <taxon>Metazoa</taxon>
        <taxon>Chordata</taxon>
        <taxon>Craniata</taxon>
        <taxon>Vertebrata</taxon>
        <taxon>Euteleostomi</taxon>
        <taxon>Lepidosauria</taxon>
        <taxon>Squamata</taxon>
        <taxon>Bifurcata</taxon>
        <taxon>Gekkota</taxon>
        <taxon>Eublepharidae</taxon>
        <taxon>Eublepharinae</taxon>
        <taxon>Eublepharis</taxon>
    </lineage>
</organism>
<reference evidence="3" key="1">
    <citation type="submission" date="2025-08" db="UniProtKB">
        <authorList>
            <consortium name="RefSeq"/>
        </authorList>
    </citation>
    <scope>IDENTIFICATION</scope>
    <source>
        <tissue evidence="3">Blood</tissue>
    </source>
</reference>
<feature type="region of interest" description="Disordered" evidence="1">
    <location>
        <begin position="193"/>
        <end position="216"/>
    </location>
</feature>
<dbReference type="AlphaFoldDB" id="A0AA97JJ62"/>
<dbReference type="CTD" id="110806281"/>
<dbReference type="KEGG" id="emc:129331849"/>
<evidence type="ECO:0000256" key="1">
    <source>
        <dbReference type="SAM" id="MobiDB-lite"/>
    </source>
</evidence>
<proteinExistence type="predicted"/>
<feature type="compositionally biased region" description="Polar residues" evidence="1">
    <location>
        <begin position="193"/>
        <end position="208"/>
    </location>
</feature>